<dbReference type="Proteomes" id="UP001300096">
    <property type="component" value="Unassembled WGS sequence"/>
</dbReference>
<keyword evidence="3" id="KW-1185">Reference proteome</keyword>
<name>A0ABT0FCX3_9MICO</name>
<feature type="transmembrane region" description="Helical" evidence="1">
    <location>
        <begin position="102"/>
        <end position="129"/>
    </location>
</feature>
<feature type="transmembrane region" description="Helical" evidence="1">
    <location>
        <begin position="21"/>
        <end position="43"/>
    </location>
</feature>
<feature type="transmembrane region" description="Helical" evidence="1">
    <location>
        <begin position="164"/>
        <end position="182"/>
    </location>
</feature>
<organism evidence="2 3">
    <name type="scientific">Microbacterium croceum</name>
    <dbReference type="NCBI Taxonomy" id="2851645"/>
    <lineage>
        <taxon>Bacteria</taxon>
        <taxon>Bacillati</taxon>
        <taxon>Actinomycetota</taxon>
        <taxon>Actinomycetes</taxon>
        <taxon>Micrococcales</taxon>
        <taxon>Microbacteriaceae</taxon>
        <taxon>Microbacterium</taxon>
    </lineage>
</organism>
<evidence type="ECO:0000313" key="2">
    <source>
        <dbReference type="EMBL" id="MCK2035915.1"/>
    </source>
</evidence>
<feature type="transmembrane region" description="Helical" evidence="1">
    <location>
        <begin position="141"/>
        <end position="158"/>
    </location>
</feature>
<keyword evidence="1" id="KW-1133">Transmembrane helix</keyword>
<feature type="transmembrane region" description="Helical" evidence="1">
    <location>
        <begin position="352"/>
        <end position="371"/>
    </location>
</feature>
<keyword evidence="1" id="KW-0472">Membrane</keyword>
<comment type="caution">
    <text evidence="2">The sequence shown here is derived from an EMBL/GenBank/DDBJ whole genome shotgun (WGS) entry which is preliminary data.</text>
</comment>
<keyword evidence="1" id="KW-0812">Transmembrane</keyword>
<feature type="transmembrane region" description="Helical" evidence="1">
    <location>
        <begin position="74"/>
        <end position="96"/>
    </location>
</feature>
<feature type="transmembrane region" description="Helical" evidence="1">
    <location>
        <begin position="296"/>
        <end position="320"/>
    </location>
</feature>
<sequence length="387" mass="41347">MPYLIVILPQALWNGNEHIDFIVGVFAIAFIAGLLSEIFIGLVRASSEGRTRPARAASALSRLNEYGPGLRRSAYFVSTVGAIVGVLSAAAGIGSIQSQVGLLVVSAPLSMASALVGGWPVIGVALLLAARLAGQITGRRFWLWVAAITLGQLVESYLTAITATLMAFATSLMMIFLLFGMIRVRSAVAAVVAVLLVWPLVYDVRNDARQASGVSVSSDVGAFDRLRLDQQVARAAEIEQVPLDLGQPGPVEMLRFGLIPRFLDPDRPTISTGIKINVYLGGSSTSGYSFLPVTTAYVLGGPLSVGLWYAFWAFFLALTLRGGKGLTVTRIVLVALVLTGPLGWFSTFPDRTISVIQFFVSSLPILLFLAVERALHRRRAASGRAAR</sequence>
<evidence type="ECO:0000313" key="3">
    <source>
        <dbReference type="Proteomes" id="UP001300096"/>
    </source>
</evidence>
<dbReference type="EMBL" id="JAHWXN010000001">
    <property type="protein sequence ID" value="MCK2035915.1"/>
    <property type="molecule type" value="Genomic_DNA"/>
</dbReference>
<accession>A0ABT0FCX3</accession>
<reference evidence="2 3" key="1">
    <citation type="submission" date="2021-06" db="EMBL/GenBank/DDBJ databases">
        <title>Genome-based taxonomic framework of Microbacterium strains isolated from marine environment, the description of four new species and reclassification of four preexisting species.</title>
        <authorList>
            <person name="Lee S.D."/>
            <person name="Kim S.-M."/>
            <person name="Byeon Y.-S."/>
            <person name="Yang H.L."/>
            <person name="Kim I.S."/>
        </authorList>
    </citation>
    <scope>NUCLEOTIDE SEQUENCE [LARGE SCALE GENOMIC DNA]</scope>
    <source>
        <strain evidence="2 3">SSW1-49</strain>
    </source>
</reference>
<protein>
    <submittedName>
        <fullName evidence="2">Uncharacterized protein</fullName>
    </submittedName>
</protein>
<gene>
    <name evidence="2" type="ORF">KZC51_07180</name>
</gene>
<dbReference type="RefSeq" id="WP_247629314.1">
    <property type="nucleotide sequence ID" value="NZ_JAHWXN010000001.1"/>
</dbReference>
<proteinExistence type="predicted"/>
<feature type="transmembrane region" description="Helical" evidence="1">
    <location>
        <begin position="187"/>
        <end position="204"/>
    </location>
</feature>
<evidence type="ECO:0000256" key="1">
    <source>
        <dbReference type="SAM" id="Phobius"/>
    </source>
</evidence>
<feature type="transmembrane region" description="Helical" evidence="1">
    <location>
        <begin position="327"/>
        <end position="346"/>
    </location>
</feature>